<dbReference type="AlphaFoldDB" id="A0A3E5DH65"/>
<evidence type="ECO:0000313" key="4">
    <source>
        <dbReference type="EMBL" id="RHK11031.1"/>
    </source>
</evidence>
<organism evidence="4 6">
    <name type="scientific">Segatella copri</name>
    <dbReference type="NCBI Taxonomy" id="165179"/>
    <lineage>
        <taxon>Bacteria</taxon>
        <taxon>Pseudomonadati</taxon>
        <taxon>Bacteroidota</taxon>
        <taxon>Bacteroidia</taxon>
        <taxon>Bacteroidales</taxon>
        <taxon>Prevotellaceae</taxon>
        <taxon>Segatella</taxon>
    </lineage>
</organism>
<dbReference type="RefSeq" id="WP_117588222.1">
    <property type="nucleotide sequence ID" value="NZ_JANDWK010000058.1"/>
</dbReference>
<name>A0A3E5DH65_9BACT</name>
<accession>A0A3E5DH65</accession>
<dbReference type="Proteomes" id="UP001204486">
    <property type="component" value="Unassembled WGS sequence"/>
</dbReference>
<dbReference type="EMBL" id="QRNB01000022">
    <property type="protein sequence ID" value="RHK11031.1"/>
    <property type="molecule type" value="Genomic_DNA"/>
</dbReference>
<sequence>MEQLQATFDKLLRETSTTFHRYMYNRINWDARMIGLMGPRGVGKTTLVLQHIKEQLPRKDSLYVQAEDFYFASHRLTELADSFAKMGGKYLFIDEIHKYKDWARELKLIYDYHSELHIMFTGSSVLDIAKGAFDLSRRALMYEIQGLSYREYLELFHGIHFPVCTLDQLMQQEVDIPNGFLPLEHFADYLQRGYYPFSNGDIRMYIQQVVNATIETDIPQYADLTVSTARKLKRLLAIIAQSAPFKPNMSQIGGQLEVSRNNIADLCAYLEKAGLIGQLRTSTGGIQGLGKVDKIYLDNPTLIYTLAGKSVEIGTVRETFFFNQTRSLMPVTVSPISDFLINGKYTFEVGGKKKKQNQLQNIENGYVVKDDIETGYGNIIPLWMFGMLY</sequence>
<dbReference type="InterPro" id="IPR041682">
    <property type="entry name" value="AAA_14"/>
</dbReference>
<gene>
    <name evidence="4" type="ORF">DW079_05685</name>
    <name evidence="3" type="ORF">DWY11_16395</name>
    <name evidence="2" type="ORF">NNC55_14335</name>
</gene>
<dbReference type="InterPro" id="IPR003593">
    <property type="entry name" value="AAA+_ATPase"/>
</dbReference>
<proteinExistence type="predicted"/>
<reference evidence="2" key="2">
    <citation type="submission" date="2022-07" db="EMBL/GenBank/DDBJ databases">
        <title>Prevotella copri.</title>
        <authorList>
            <person name="Yang C."/>
        </authorList>
    </citation>
    <scope>NUCLEOTIDE SEQUENCE</scope>
    <source>
        <strain evidence="2">HF1476</strain>
    </source>
</reference>
<protein>
    <submittedName>
        <fullName evidence="2">AAA family ATPase</fullName>
    </submittedName>
    <submittedName>
        <fullName evidence="4">ATP-binding protein</fullName>
    </submittedName>
</protein>
<dbReference type="InterPro" id="IPR027417">
    <property type="entry name" value="P-loop_NTPase"/>
</dbReference>
<keyword evidence="4" id="KW-0067">ATP-binding</keyword>
<keyword evidence="4" id="KW-0547">Nucleotide-binding</keyword>
<dbReference type="PANTHER" id="PTHR42990:SF1">
    <property type="entry name" value="AAA+ ATPASE DOMAIN-CONTAINING PROTEIN"/>
    <property type="match status" value="1"/>
</dbReference>
<dbReference type="EMBL" id="QRVA01000116">
    <property type="protein sequence ID" value="RGS07958.1"/>
    <property type="molecule type" value="Genomic_DNA"/>
</dbReference>
<dbReference type="Proteomes" id="UP000286211">
    <property type="component" value="Unassembled WGS sequence"/>
</dbReference>
<dbReference type="Gene3D" id="3.40.50.300">
    <property type="entry name" value="P-loop containing nucleotide triphosphate hydrolases"/>
    <property type="match status" value="1"/>
</dbReference>
<reference evidence="5 6" key="1">
    <citation type="submission" date="2018-08" db="EMBL/GenBank/DDBJ databases">
        <title>A genome reference for cultivated species of the human gut microbiota.</title>
        <authorList>
            <person name="Zou Y."/>
            <person name="Xue W."/>
            <person name="Luo G."/>
        </authorList>
    </citation>
    <scope>NUCLEOTIDE SEQUENCE [LARGE SCALE GENOMIC DNA]</scope>
    <source>
        <strain evidence="3 5">AF24-12</strain>
        <strain evidence="4 6">AF46-2NS</strain>
    </source>
</reference>
<evidence type="ECO:0000313" key="3">
    <source>
        <dbReference type="EMBL" id="RGS07958.1"/>
    </source>
</evidence>
<evidence type="ECO:0000313" key="6">
    <source>
        <dbReference type="Proteomes" id="UP000286211"/>
    </source>
</evidence>
<evidence type="ECO:0000313" key="2">
    <source>
        <dbReference type="EMBL" id="MCP9601103.1"/>
    </source>
</evidence>
<feature type="domain" description="AAA+ ATPase" evidence="1">
    <location>
        <begin position="30"/>
        <end position="147"/>
    </location>
</feature>
<evidence type="ECO:0000259" key="1">
    <source>
        <dbReference type="SMART" id="SM00382"/>
    </source>
</evidence>
<dbReference type="SMART" id="SM00382">
    <property type="entry name" value="AAA"/>
    <property type="match status" value="1"/>
</dbReference>
<evidence type="ECO:0000313" key="5">
    <source>
        <dbReference type="Proteomes" id="UP000283872"/>
    </source>
</evidence>
<dbReference type="Pfam" id="PF13173">
    <property type="entry name" value="AAA_14"/>
    <property type="match status" value="1"/>
</dbReference>
<dbReference type="Proteomes" id="UP000283872">
    <property type="component" value="Unassembled WGS sequence"/>
</dbReference>
<dbReference type="GO" id="GO:0005524">
    <property type="term" value="F:ATP binding"/>
    <property type="evidence" value="ECO:0007669"/>
    <property type="project" value="UniProtKB-KW"/>
</dbReference>
<dbReference type="PANTHER" id="PTHR42990">
    <property type="entry name" value="ATPASE"/>
    <property type="match status" value="1"/>
</dbReference>
<dbReference type="SUPFAM" id="SSF52540">
    <property type="entry name" value="P-loop containing nucleoside triphosphate hydrolases"/>
    <property type="match status" value="1"/>
</dbReference>
<dbReference type="EMBL" id="JANDWN010000059">
    <property type="protein sequence ID" value="MCP9601103.1"/>
    <property type="molecule type" value="Genomic_DNA"/>
</dbReference>
<comment type="caution">
    <text evidence="4">The sequence shown here is derived from an EMBL/GenBank/DDBJ whole genome shotgun (WGS) entry which is preliminary data.</text>
</comment>